<proteinExistence type="predicted"/>
<dbReference type="Proteomes" id="UP000594454">
    <property type="component" value="Chromosome 3"/>
</dbReference>
<dbReference type="AlphaFoldDB" id="A0A7R8US90"/>
<reference evidence="1 2" key="1">
    <citation type="submission" date="2020-11" db="EMBL/GenBank/DDBJ databases">
        <authorList>
            <person name="Wallbank WR R."/>
            <person name="Pardo Diaz C."/>
            <person name="Kozak K."/>
            <person name="Martin S."/>
            <person name="Jiggins C."/>
            <person name="Moest M."/>
            <person name="Warren A I."/>
            <person name="Generalovic N T."/>
            <person name="Byers J.R.P. K."/>
            <person name="Montejo-Kovacevich G."/>
            <person name="Yen C E."/>
        </authorList>
    </citation>
    <scope>NUCLEOTIDE SEQUENCE [LARGE SCALE GENOMIC DNA]</scope>
</reference>
<gene>
    <name evidence="1" type="ORF">HERILL_LOCUS8887</name>
</gene>
<protein>
    <submittedName>
        <fullName evidence="1">Uncharacterized protein</fullName>
    </submittedName>
</protein>
<keyword evidence="2" id="KW-1185">Reference proteome</keyword>
<evidence type="ECO:0000313" key="2">
    <source>
        <dbReference type="Proteomes" id="UP000594454"/>
    </source>
</evidence>
<dbReference type="InParanoid" id="A0A7R8US90"/>
<sequence>MNPLIAALLRSSGPCAQDFILPRKQAYMRHFLNASTWKIISCFQPCHDLPKVGEGIPLKFAVASHSGAGKWIAKNGRKQVNKDFTCIVLEDILASIKLNAGIQEIVVVCDLLYLNIHQGDLFTSGMEDYVVECSLWAMSAESYVSFTKNIIPPPVISKPVKFMEILEIINLGTVRKITFLASIQMN</sequence>
<evidence type="ECO:0000313" key="1">
    <source>
        <dbReference type="EMBL" id="CAD7086091.1"/>
    </source>
</evidence>
<accession>A0A7R8US90</accession>
<organism evidence="1 2">
    <name type="scientific">Hermetia illucens</name>
    <name type="common">Black soldier fly</name>
    <dbReference type="NCBI Taxonomy" id="343691"/>
    <lineage>
        <taxon>Eukaryota</taxon>
        <taxon>Metazoa</taxon>
        <taxon>Ecdysozoa</taxon>
        <taxon>Arthropoda</taxon>
        <taxon>Hexapoda</taxon>
        <taxon>Insecta</taxon>
        <taxon>Pterygota</taxon>
        <taxon>Neoptera</taxon>
        <taxon>Endopterygota</taxon>
        <taxon>Diptera</taxon>
        <taxon>Brachycera</taxon>
        <taxon>Stratiomyomorpha</taxon>
        <taxon>Stratiomyidae</taxon>
        <taxon>Hermetiinae</taxon>
        <taxon>Hermetia</taxon>
    </lineage>
</organism>
<dbReference type="EMBL" id="LR899011">
    <property type="protein sequence ID" value="CAD7086091.1"/>
    <property type="molecule type" value="Genomic_DNA"/>
</dbReference>
<name>A0A7R8US90_HERIL</name>